<reference evidence="2 3" key="1">
    <citation type="submission" date="2019-03" db="EMBL/GenBank/DDBJ databases">
        <title>Genomic Encyclopedia of Type Strains, Phase IV (KMG-IV): sequencing the most valuable type-strain genomes for metagenomic binning, comparative biology and taxonomic classification.</title>
        <authorList>
            <person name="Goeker M."/>
        </authorList>
    </citation>
    <scope>NUCLEOTIDE SEQUENCE [LARGE SCALE GENOMIC DNA]</scope>
    <source>
        <strain evidence="2 3">DSM 23802</strain>
    </source>
</reference>
<sequence>MKADYMIFIVGTNPLPNLIAADKFLDDHSQVFLIYTEGSDNIVGTNRIKDHIAKTLKKRRPNLTIQSFATDKSNPIEIKHTIDKIMLEIKKQGQSFKEKTIALNYTGGTKTMAALSYHQNKKYMKEIFKNDEFYFLFSYVDGEIGKILYEFKQQYHADEINKMVDKYDRVLEDIVEIHGYELIHAEELETAQEYAQFQNVTVRNVEQPEMVIHFDEVYVHGYQLTCLRKDLQPASKNMLKFKIFQAKDHSEKIGGEQVRLFYICNYQDKNGNLMRTEPIENELSESQRINLKDRIRIMNSADVNQQEIEKLVKGL</sequence>
<evidence type="ECO:0000313" key="3">
    <source>
        <dbReference type="Proteomes" id="UP000295788"/>
    </source>
</evidence>
<organism evidence="2 3">
    <name type="scientific">Tepidibacillus fermentans</name>
    <dbReference type="NCBI Taxonomy" id="1281767"/>
    <lineage>
        <taxon>Bacteria</taxon>
        <taxon>Bacillati</taxon>
        <taxon>Bacillota</taxon>
        <taxon>Bacilli</taxon>
        <taxon>Bacillales</taxon>
        <taxon>Bacillaceae</taxon>
        <taxon>Tepidibacillus</taxon>
    </lineage>
</organism>
<keyword evidence="3" id="KW-1185">Reference proteome</keyword>
<dbReference type="Proteomes" id="UP000295788">
    <property type="component" value="Unassembled WGS sequence"/>
</dbReference>
<accession>A0A4R3K7U1</accession>
<comment type="caution">
    <text evidence="2">The sequence shown here is derived from an EMBL/GenBank/DDBJ whole genome shotgun (WGS) entry which is preliminary data.</text>
</comment>
<dbReference type="OrthoDB" id="9797116at2"/>
<protein>
    <recommendedName>
        <fullName evidence="1">Card1 CARF domain-containing protein</fullName>
    </recommendedName>
</protein>
<evidence type="ECO:0000259" key="1">
    <source>
        <dbReference type="Pfam" id="PF23400"/>
    </source>
</evidence>
<dbReference type="InterPro" id="IPR011335">
    <property type="entry name" value="Restrct_endonuc-II-like"/>
</dbReference>
<name>A0A4R3K7U1_9BACI</name>
<dbReference type="EMBL" id="SMAB01000024">
    <property type="protein sequence ID" value="TCS78937.1"/>
    <property type="molecule type" value="Genomic_DNA"/>
</dbReference>
<dbReference type="InterPro" id="IPR056339">
    <property type="entry name" value="CARF_Card1"/>
</dbReference>
<dbReference type="AlphaFoldDB" id="A0A4R3K7U1"/>
<dbReference type="SUPFAM" id="SSF52980">
    <property type="entry name" value="Restriction endonuclease-like"/>
    <property type="match status" value="1"/>
</dbReference>
<dbReference type="RefSeq" id="WP_132770415.1">
    <property type="nucleotide sequence ID" value="NZ_SMAB01000024.1"/>
</dbReference>
<gene>
    <name evidence="2" type="ORF">EDD72_12416</name>
</gene>
<dbReference type="Gene3D" id="3.40.50.10770">
    <property type="entry name" value="Hypothetical protein VC1899 like domain (Restriction endonuclease-like)"/>
    <property type="match status" value="1"/>
</dbReference>
<feature type="domain" description="Card1 CARF" evidence="1">
    <location>
        <begin position="7"/>
        <end position="128"/>
    </location>
</feature>
<proteinExistence type="predicted"/>
<evidence type="ECO:0000313" key="2">
    <source>
        <dbReference type="EMBL" id="TCS78937.1"/>
    </source>
</evidence>
<dbReference type="Pfam" id="PF23400">
    <property type="entry name" value="CARF_Card1"/>
    <property type="match status" value="1"/>
</dbReference>